<protein>
    <submittedName>
        <fullName evidence="3">Uncharacterized protein</fullName>
    </submittedName>
</protein>
<keyword evidence="2" id="KW-0732">Signal</keyword>
<organism evidence="3 4">
    <name type="scientific">Orbilia blumenaviensis</name>
    <dbReference type="NCBI Taxonomy" id="1796055"/>
    <lineage>
        <taxon>Eukaryota</taxon>
        <taxon>Fungi</taxon>
        <taxon>Dikarya</taxon>
        <taxon>Ascomycota</taxon>
        <taxon>Pezizomycotina</taxon>
        <taxon>Orbiliomycetes</taxon>
        <taxon>Orbiliales</taxon>
        <taxon>Orbiliaceae</taxon>
        <taxon>Orbilia</taxon>
    </lineage>
</organism>
<name>A0AAV9U173_9PEZI</name>
<gene>
    <name evidence="3" type="ORF">TWF730_003809</name>
</gene>
<dbReference type="Proteomes" id="UP001373714">
    <property type="component" value="Unassembled WGS sequence"/>
</dbReference>
<evidence type="ECO:0000256" key="1">
    <source>
        <dbReference type="SAM" id="MobiDB-lite"/>
    </source>
</evidence>
<feature type="region of interest" description="Disordered" evidence="1">
    <location>
        <begin position="256"/>
        <end position="278"/>
    </location>
</feature>
<reference evidence="3 4" key="1">
    <citation type="submission" date="2019-10" db="EMBL/GenBank/DDBJ databases">
        <authorList>
            <person name="Palmer J.M."/>
        </authorList>
    </citation>
    <scope>NUCLEOTIDE SEQUENCE [LARGE SCALE GENOMIC DNA]</scope>
    <source>
        <strain evidence="3 4">TWF730</strain>
    </source>
</reference>
<proteinExistence type="predicted"/>
<feature type="signal peptide" evidence="2">
    <location>
        <begin position="1"/>
        <end position="20"/>
    </location>
</feature>
<accession>A0AAV9U173</accession>
<sequence>MIRAFIVGRAALTIALFVEGSRPQSMGTLSTTTVWSTVRSTSTLTVNTCPCLSLPFCNAIQWPTSTSQISSDFLLPSTNPVTTVTQLAITSTNTGTTLQPSQTIAPGQEFKIGVFIPGSDFFLRIGVNIGLVDLVDPTGNEQTYFVDADGYIHYAADPSQILYFPPFSATGFRQLRDQQSLIAIFKYEDADLLTDYDIANEFEVFVDGLRLISNGTILNFYVAFRNETSTTGLMRRQSSVRGLYIVEDESNLPPGFQRASMTPIIPQPSSSPVPSTITKSQLVSTRSASSSSLSKATSSVSVSASESSSGTSISPSSSSSSIGGADAYSIIMSQSLFPFCSSLLDYSSETTLVVPGREIILTSRVDFTTTEVSAGITVSITSSTTTTTTLFYNFSTSSDTVKRKRYIETPLPLTEFPAMTLTSACSKAISSPTFTSTSTSSLPPTKTVTTTSSNPITTEVSVSYETTTTTAVDVSVSVIEANIATGYLAIPPADAGAEPTAWLRCTENSGSKPYGTGKYLIYERESSDCKDLFTDKKTMIAGFSGGVQLNVAQEATDAANSGRDFLLCVADAQLTGLTRPWFYTVNYRSSGTIADLVLDPAGNPGGETLFAWCVYPSYTNSAGITVDADSYLSLAPNNNSKPDEATSCTYYDHLYFSAFIT</sequence>
<dbReference type="AlphaFoldDB" id="A0AAV9U173"/>
<evidence type="ECO:0000256" key="2">
    <source>
        <dbReference type="SAM" id="SignalP"/>
    </source>
</evidence>
<evidence type="ECO:0000313" key="3">
    <source>
        <dbReference type="EMBL" id="KAK6333623.1"/>
    </source>
</evidence>
<dbReference type="EMBL" id="JAVHNS010000016">
    <property type="protein sequence ID" value="KAK6333623.1"/>
    <property type="molecule type" value="Genomic_DNA"/>
</dbReference>
<keyword evidence="4" id="KW-1185">Reference proteome</keyword>
<comment type="caution">
    <text evidence="3">The sequence shown here is derived from an EMBL/GenBank/DDBJ whole genome shotgun (WGS) entry which is preliminary data.</text>
</comment>
<evidence type="ECO:0000313" key="4">
    <source>
        <dbReference type="Proteomes" id="UP001373714"/>
    </source>
</evidence>
<feature type="chain" id="PRO_5043776703" evidence="2">
    <location>
        <begin position="21"/>
        <end position="661"/>
    </location>
</feature>